<comment type="subcellular location">
    <subcellularLocation>
        <location evidence="1">Membrane</location>
    </subcellularLocation>
</comment>
<organism evidence="7 8">
    <name type="scientific">Sporanaerobacter acetigenes DSM 13106</name>
    <dbReference type="NCBI Taxonomy" id="1123281"/>
    <lineage>
        <taxon>Bacteria</taxon>
        <taxon>Bacillati</taxon>
        <taxon>Bacillota</taxon>
        <taxon>Tissierellia</taxon>
        <taxon>Tissierellales</taxon>
        <taxon>Sporanaerobacteraceae</taxon>
        <taxon>Sporanaerobacter</taxon>
    </lineage>
</organism>
<sequence length="550" mass="62160">MRSQRNDPIKNKILRLAMLSFFIFVILTFRLLWIQTAKSNEYRLAAIRQRAKEVKVYPSRGIIYDRNFIPLTNRNRVSTMFVIKDQVIDNEESMEFIMKYTYADKKSITDNNSWKILEFPLKRPLSNKNLPKGIFVAEKTLRYSEMNILSHVIGYIKRSDNSGESGIEKVFDDVLKNNEVGSIYFEVDNKKKRVIPGGGFVVVENEELRKPNSVQLTTDYHIQKIVEEAMDEKNINGAIVVAEVDTGDIVAIASRPNFDQDDVDAYLKKDNMEFYNKAIQVSYPPGSLFKIVVLLAALEEDPNIVNEYFYCNGFEKLNDLIIKCNKEDGHGYISAEDAFAKSCNSTFIQMGKRVGSKKIIDMAKKMGYGKKLNIGLLEEVEGNLPEGKELIGPSVGNISIGQGKIEVTPLQVTNMMMILANNGIEKDLSIVKGIVTEDGYMVKEFKKNEEKRIISEENSEIVNKFMAEVVLKGTAKKLDLEDIGGACGKTGSAQAILNGQNTIHGWFSGYYPRENPKYVITVFVEEGFSGSKSAVPIFGKIAREIWIKNR</sequence>
<feature type="transmembrane region" description="Helical" evidence="4">
    <location>
        <begin position="12"/>
        <end position="33"/>
    </location>
</feature>
<keyword evidence="3 4" id="KW-0472">Membrane</keyword>
<evidence type="ECO:0000259" key="5">
    <source>
        <dbReference type="Pfam" id="PF00905"/>
    </source>
</evidence>
<accession>A0A1M5UBI0</accession>
<dbReference type="InterPro" id="IPR001460">
    <property type="entry name" value="PCN-bd_Tpept"/>
</dbReference>
<evidence type="ECO:0000256" key="1">
    <source>
        <dbReference type="ARBA" id="ARBA00004370"/>
    </source>
</evidence>
<gene>
    <name evidence="7" type="ORF">SAMN02745180_00587</name>
</gene>
<feature type="domain" description="Penicillin-binding protein dimerisation" evidence="6">
    <location>
        <begin position="56"/>
        <end position="190"/>
    </location>
</feature>
<feature type="domain" description="Penicillin-binding protein transpeptidase" evidence="5">
    <location>
        <begin position="237"/>
        <end position="541"/>
    </location>
</feature>
<reference evidence="7 8" key="1">
    <citation type="submission" date="2016-11" db="EMBL/GenBank/DDBJ databases">
        <authorList>
            <person name="Jaros S."/>
            <person name="Januszkiewicz K."/>
            <person name="Wedrychowicz H."/>
        </authorList>
    </citation>
    <scope>NUCLEOTIDE SEQUENCE [LARGE SCALE GENOMIC DNA]</scope>
    <source>
        <strain evidence="7 8">DSM 13106</strain>
    </source>
</reference>
<dbReference type="SUPFAM" id="SSF56519">
    <property type="entry name" value="Penicillin binding protein dimerisation domain"/>
    <property type="match status" value="1"/>
</dbReference>
<dbReference type="InterPro" id="IPR050515">
    <property type="entry name" value="Beta-lactam/transpept"/>
</dbReference>
<dbReference type="SUPFAM" id="SSF56601">
    <property type="entry name" value="beta-lactamase/transpeptidase-like"/>
    <property type="match status" value="1"/>
</dbReference>
<dbReference type="Pfam" id="PF03717">
    <property type="entry name" value="PBP_dimer"/>
    <property type="match status" value="1"/>
</dbReference>
<evidence type="ECO:0000313" key="7">
    <source>
        <dbReference type="EMBL" id="SHH60354.1"/>
    </source>
</evidence>
<dbReference type="Pfam" id="PF00905">
    <property type="entry name" value="Transpeptidase"/>
    <property type="match status" value="1"/>
</dbReference>
<keyword evidence="4" id="KW-0812">Transmembrane</keyword>
<evidence type="ECO:0000313" key="8">
    <source>
        <dbReference type="Proteomes" id="UP000184389"/>
    </source>
</evidence>
<dbReference type="OrthoDB" id="2985542at2"/>
<evidence type="ECO:0000256" key="3">
    <source>
        <dbReference type="ARBA" id="ARBA00023136"/>
    </source>
</evidence>
<dbReference type="GO" id="GO:0071555">
    <property type="term" value="P:cell wall organization"/>
    <property type="evidence" value="ECO:0007669"/>
    <property type="project" value="TreeGrafter"/>
</dbReference>
<dbReference type="Proteomes" id="UP000184389">
    <property type="component" value="Unassembled WGS sequence"/>
</dbReference>
<dbReference type="STRING" id="1123281.SAMN02745180_00587"/>
<dbReference type="InterPro" id="IPR005311">
    <property type="entry name" value="PBP_dimer"/>
</dbReference>
<dbReference type="PANTHER" id="PTHR30627">
    <property type="entry name" value="PEPTIDOGLYCAN D,D-TRANSPEPTIDASE"/>
    <property type="match status" value="1"/>
</dbReference>
<keyword evidence="4" id="KW-1133">Transmembrane helix</keyword>
<name>A0A1M5UBI0_9FIRM</name>
<proteinExistence type="inferred from homology"/>
<evidence type="ECO:0000256" key="2">
    <source>
        <dbReference type="ARBA" id="ARBA00007171"/>
    </source>
</evidence>
<dbReference type="AlphaFoldDB" id="A0A1M5UBI0"/>
<dbReference type="EMBL" id="FQXR01000003">
    <property type="protein sequence ID" value="SHH60354.1"/>
    <property type="molecule type" value="Genomic_DNA"/>
</dbReference>
<comment type="similarity">
    <text evidence="2">Belongs to the transpeptidase family.</text>
</comment>
<protein>
    <submittedName>
        <fullName evidence="7">Penicillin-binding protein 2</fullName>
    </submittedName>
</protein>
<dbReference type="GO" id="GO:0005886">
    <property type="term" value="C:plasma membrane"/>
    <property type="evidence" value="ECO:0007669"/>
    <property type="project" value="TreeGrafter"/>
</dbReference>
<keyword evidence="8" id="KW-1185">Reference proteome</keyword>
<dbReference type="InterPro" id="IPR036138">
    <property type="entry name" value="PBP_dimer_sf"/>
</dbReference>
<dbReference type="Gene3D" id="3.40.710.10">
    <property type="entry name" value="DD-peptidase/beta-lactamase superfamily"/>
    <property type="match status" value="1"/>
</dbReference>
<dbReference type="Gene3D" id="3.90.1310.10">
    <property type="entry name" value="Penicillin-binding protein 2a (Domain 2)"/>
    <property type="match status" value="1"/>
</dbReference>
<evidence type="ECO:0000259" key="6">
    <source>
        <dbReference type="Pfam" id="PF03717"/>
    </source>
</evidence>
<dbReference type="GO" id="GO:0008658">
    <property type="term" value="F:penicillin binding"/>
    <property type="evidence" value="ECO:0007669"/>
    <property type="project" value="InterPro"/>
</dbReference>
<dbReference type="RefSeq" id="WP_072743171.1">
    <property type="nucleotide sequence ID" value="NZ_FQXR01000003.1"/>
</dbReference>
<evidence type="ECO:0000256" key="4">
    <source>
        <dbReference type="SAM" id="Phobius"/>
    </source>
</evidence>
<dbReference type="InterPro" id="IPR012338">
    <property type="entry name" value="Beta-lactam/transpept-like"/>
</dbReference>